<dbReference type="NCBIfam" id="TIGR00254">
    <property type="entry name" value="GGDEF"/>
    <property type="match status" value="1"/>
</dbReference>
<dbReference type="RefSeq" id="WP_103044932.1">
    <property type="nucleotide sequence ID" value="NZ_BAABBP010000012.1"/>
</dbReference>
<name>A0ABP7R8A8_9BURK</name>
<dbReference type="InterPro" id="IPR050469">
    <property type="entry name" value="Diguanylate_Cyclase"/>
</dbReference>
<dbReference type="Pfam" id="PF00990">
    <property type="entry name" value="GGDEF"/>
    <property type="match status" value="1"/>
</dbReference>
<reference evidence="5" key="1">
    <citation type="journal article" date="2019" name="Int. J. Syst. Evol. Microbiol.">
        <title>The Global Catalogue of Microorganisms (GCM) 10K type strain sequencing project: providing services to taxonomists for standard genome sequencing and annotation.</title>
        <authorList>
            <consortium name="The Broad Institute Genomics Platform"/>
            <consortium name="The Broad Institute Genome Sequencing Center for Infectious Disease"/>
            <person name="Wu L."/>
            <person name="Ma J."/>
        </authorList>
    </citation>
    <scope>NUCLEOTIDE SEQUENCE [LARGE SCALE GENOMIC DNA]</scope>
    <source>
        <strain evidence="5">JCM 17561</strain>
    </source>
</reference>
<dbReference type="PANTHER" id="PTHR45138:SF9">
    <property type="entry name" value="DIGUANYLATE CYCLASE DGCM-RELATED"/>
    <property type="match status" value="1"/>
</dbReference>
<dbReference type="Gene3D" id="3.30.70.270">
    <property type="match status" value="1"/>
</dbReference>
<keyword evidence="5" id="KW-1185">Reference proteome</keyword>
<evidence type="ECO:0000256" key="2">
    <source>
        <dbReference type="ARBA" id="ARBA00034247"/>
    </source>
</evidence>
<gene>
    <name evidence="4" type="ORF">GCM10022279_16920</name>
</gene>
<feature type="domain" description="GGDEF" evidence="3">
    <location>
        <begin position="381"/>
        <end position="511"/>
    </location>
</feature>
<dbReference type="SUPFAM" id="SSF55073">
    <property type="entry name" value="Nucleotide cyclase"/>
    <property type="match status" value="1"/>
</dbReference>
<dbReference type="PROSITE" id="PS50887">
    <property type="entry name" value="GGDEF"/>
    <property type="match status" value="1"/>
</dbReference>
<dbReference type="InterPro" id="IPR043128">
    <property type="entry name" value="Rev_trsase/Diguanyl_cyclase"/>
</dbReference>
<dbReference type="Proteomes" id="UP001501627">
    <property type="component" value="Unassembled WGS sequence"/>
</dbReference>
<dbReference type="EC" id="2.7.7.65" evidence="1"/>
<comment type="caution">
    <text evidence="4">The sequence shown here is derived from an EMBL/GenBank/DDBJ whole genome shotgun (WGS) entry which is preliminary data.</text>
</comment>
<dbReference type="InterPro" id="IPR000160">
    <property type="entry name" value="GGDEF_dom"/>
</dbReference>
<evidence type="ECO:0000259" key="3">
    <source>
        <dbReference type="PROSITE" id="PS50887"/>
    </source>
</evidence>
<proteinExistence type="predicted"/>
<organism evidence="4 5">
    <name type="scientific">Comamonas faecalis</name>
    <dbReference type="NCBI Taxonomy" id="1387849"/>
    <lineage>
        <taxon>Bacteria</taxon>
        <taxon>Pseudomonadati</taxon>
        <taxon>Pseudomonadota</taxon>
        <taxon>Betaproteobacteria</taxon>
        <taxon>Burkholderiales</taxon>
        <taxon>Comamonadaceae</taxon>
        <taxon>Comamonas</taxon>
    </lineage>
</organism>
<dbReference type="SMART" id="SM00267">
    <property type="entry name" value="GGDEF"/>
    <property type="match status" value="1"/>
</dbReference>
<evidence type="ECO:0000313" key="5">
    <source>
        <dbReference type="Proteomes" id="UP001501627"/>
    </source>
</evidence>
<sequence>MAETPPSVLARETLKLLAARRMVPTPENFQTLYHEVSGQAPATAAAFPQTQLAQIHSVLPGQTAAQKRLLEQFKSAVAAQSWAMLQNTLVGYANLGLKTVEVAAANAGPEARAQSLPATLAEQIARLVENTLPALGEDDTRILQMARELAQHLRQPQVSATALEPLLNNFAYRLSFATEDQAGVRAALAQLLQLVFENIALLSPDDQWMQGQAQALQQASTPPLSLRRLNEVQQRLKDVIGKQAEARDRELQAQAQMKELLALFIDRLSKMDASSSAHHAQLEQCAARIGHATQLHEITPLLEEVMSAVRAMALQSKVAAGELHDLRERTDATHVQIVQLRQALKDASTQARHDPLTGTLNRKGMEEALSREVARARRNDAPLCVALLDLDNFKALNDRLGHATGDAALKHLVDTTRTVMRPQDQLARYGGEEFVIVMPDTQVAEAVQAMQRLQRELTTRYFLANRERVLITFSAGVAQMQAHEDSSGALERADRAMYLAKQSGKNRVLAA</sequence>
<dbReference type="PANTHER" id="PTHR45138">
    <property type="entry name" value="REGULATORY COMPONENTS OF SENSORY TRANSDUCTION SYSTEM"/>
    <property type="match status" value="1"/>
</dbReference>
<evidence type="ECO:0000256" key="1">
    <source>
        <dbReference type="ARBA" id="ARBA00012528"/>
    </source>
</evidence>
<dbReference type="CDD" id="cd01949">
    <property type="entry name" value="GGDEF"/>
    <property type="match status" value="1"/>
</dbReference>
<dbReference type="InterPro" id="IPR029787">
    <property type="entry name" value="Nucleotide_cyclase"/>
</dbReference>
<accession>A0ABP7R8A8</accession>
<comment type="catalytic activity">
    <reaction evidence="2">
        <text>2 GTP = 3',3'-c-di-GMP + 2 diphosphate</text>
        <dbReference type="Rhea" id="RHEA:24898"/>
        <dbReference type="ChEBI" id="CHEBI:33019"/>
        <dbReference type="ChEBI" id="CHEBI:37565"/>
        <dbReference type="ChEBI" id="CHEBI:58805"/>
        <dbReference type="EC" id="2.7.7.65"/>
    </reaction>
</comment>
<dbReference type="EMBL" id="BAABBP010000012">
    <property type="protein sequence ID" value="GAA3993990.1"/>
    <property type="molecule type" value="Genomic_DNA"/>
</dbReference>
<protein>
    <recommendedName>
        <fullName evidence="1">diguanylate cyclase</fullName>
        <ecNumber evidence="1">2.7.7.65</ecNumber>
    </recommendedName>
</protein>
<evidence type="ECO:0000313" key="4">
    <source>
        <dbReference type="EMBL" id="GAA3993990.1"/>
    </source>
</evidence>